<comment type="similarity">
    <text evidence="1">Belongs to the 4-hydroxybenzoyl-CoA thioesterase family.</text>
</comment>
<accession>A0ABY3ZRV6</accession>
<proteinExistence type="inferred from homology"/>
<keyword evidence="4" id="KW-1185">Reference proteome</keyword>
<gene>
    <name evidence="3" type="ORF">MRZ06_05650</name>
</gene>
<evidence type="ECO:0000256" key="2">
    <source>
        <dbReference type="ARBA" id="ARBA00022801"/>
    </source>
</evidence>
<dbReference type="SUPFAM" id="SSF54637">
    <property type="entry name" value="Thioesterase/thiol ester dehydrase-isomerase"/>
    <property type="match status" value="1"/>
</dbReference>
<dbReference type="Gene3D" id="3.10.129.10">
    <property type="entry name" value="Hotdog Thioesterase"/>
    <property type="match status" value="1"/>
</dbReference>
<dbReference type="InterPro" id="IPR050563">
    <property type="entry name" value="4-hydroxybenzoyl-CoA_TE"/>
</dbReference>
<dbReference type="PANTHER" id="PTHR31793:SF27">
    <property type="entry name" value="NOVEL THIOESTERASE SUPERFAMILY DOMAIN AND SAPOSIN A-TYPE DOMAIN CONTAINING PROTEIN (0610012H03RIK)"/>
    <property type="match status" value="1"/>
</dbReference>
<dbReference type="CDD" id="cd00586">
    <property type="entry name" value="4HBT"/>
    <property type="match status" value="1"/>
</dbReference>
<dbReference type="PANTHER" id="PTHR31793">
    <property type="entry name" value="4-HYDROXYBENZOYL-COA THIOESTERASE FAMILY MEMBER"/>
    <property type="match status" value="1"/>
</dbReference>
<evidence type="ECO:0000313" key="3">
    <source>
        <dbReference type="EMBL" id="UOB19543.1"/>
    </source>
</evidence>
<dbReference type="RefSeq" id="WP_243364960.1">
    <property type="nucleotide sequence ID" value="NZ_CP094348.1"/>
</dbReference>
<dbReference type="NCBIfam" id="TIGR00051">
    <property type="entry name" value="YbgC/FadM family acyl-CoA thioesterase"/>
    <property type="match status" value="1"/>
</dbReference>
<dbReference type="InterPro" id="IPR006684">
    <property type="entry name" value="YbgC/YbaW"/>
</dbReference>
<dbReference type="InterPro" id="IPR029069">
    <property type="entry name" value="HotDog_dom_sf"/>
</dbReference>
<name>A0ABY3ZRV6_9STAP</name>
<sequence length="139" mass="16276">MYITEKKIDVRYAETDKMGVVYHANYLVWFEVGRTDFIKKAGFNYQSMEDEGLISPVLDVQVKYKQSVTYPESVIVKTWIDQYSKLKTIYAYEVIKEDGSIAATGKTTHVIIKKGSEKPVRLDRYYPEWHAKYLELSEK</sequence>
<protein>
    <submittedName>
        <fullName evidence="3">Acyl-CoA thioesterase</fullName>
    </submittedName>
</protein>
<reference evidence="3" key="2">
    <citation type="submission" date="2022-04" db="EMBL/GenBank/DDBJ databases">
        <title>Antimicrobial genetic elements in methicillin-resistant Macrococcus armenti.</title>
        <authorList>
            <person name="Keller J.E."/>
            <person name="Schwendener S."/>
            <person name="Pantucek R."/>
            <person name="Perreten V."/>
        </authorList>
    </citation>
    <scope>NUCLEOTIDE SEQUENCE</scope>
    <source>
        <strain evidence="3">CCM 2609</strain>
    </source>
</reference>
<dbReference type="Proteomes" id="UP000830343">
    <property type="component" value="Chromosome"/>
</dbReference>
<evidence type="ECO:0000313" key="4">
    <source>
        <dbReference type="Proteomes" id="UP000830343"/>
    </source>
</evidence>
<organism evidence="3 4">
    <name type="scientific">Macrococcus armenti</name>
    <dbReference type="NCBI Taxonomy" id="2875764"/>
    <lineage>
        <taxon>Bacteria</taxon>
        <taxon>Bacillati</taxon>
        <taxon>Bacillota</taxon>
        <taxon>Bacilli</taxon>
        <taxon>Bacillales</taxon>
        <taxon>Staphylococcaceae</taxon>
        <taxon>Macrococcus</taxon>
    </lineage>
</organism>
<keyword evidence="2" id="KW-0378">Hydrolase</keyword>
<dbReference type="EMBL" id="CP094348">
    <property type="protein sequence ID" value="UOB19543.1"/>
    <property type="molecule type" value="Genomic_DNA"/>
</dbReference>
<dbReference type="Pfam" id="PF13279">
    <property type="entry name" value="4HBT_2"/>
    <property type="match status" value="1"/>
</dbReference>
<dbReference type="PIRSF" id="PIRSF003230">
    <property type="entry name" value="YbgC"/>
    <property type="match status" value="1"/>
</dbReference>
<reference evidence="3" key="1">
    <citation type="submission" date="2022-03" db="EMBL/GenBank/DDBJ databases">
        <authorList>
            <person name="Vrbovska V."/>
            <person name="Kovarovic V."/>
            <person name="Botka T."/>
            <person name="Pantucek R."/>
        </authorList>
    </citation>
    <scope>NUCLEOTIDE SEQUENCE</scope>
    <source>
        <strain evidence="3">CCM 2609</strain>
    </source>
</reference>
<evidence type="ECO:0000256" key="1">
    <source>
        <dbReference type="ARBA" id="ARBA00005953"/>
    </source>
</evidence>